<organism evidence="9 10">
    <name type="scientific">Nicotiana sylvestris</name>
    <name type="common">Wood tobacco</name>
    <name type="synonym">South American tobacco</name>
    <dbReference type="NCBI Taxonomy" id="4096"/>
    <lineage>
        <taxon>Eukaryota</taxon>
        <taxon>Viridiplantae</taxon>
        <taxon>Streptophyta</taxon>
        <taxon>Embryophyta</taxon>
        <taxon>Tracheophyta</taxon>
        <taxon>Spermatophyta</taxon>
        <taxon>Magnoliopsida</taxon>
        <taxon>eudicotyledons</taxon>
        <taxon>Gunneridae</taxon>
        <taxon>Pentapetalae</taxon>
        <taxon>asterids</taxon>
        <taxon>lamiids</taxon>
        <taxon>Solanales</taxon>
        <taxon>Solanaceae</taxon>
        <taxon>Nicotianoideae</taxon>
        <taxon>Nicotianeae</taxon>
        <taxon>Nicotiana</taxon>
    </lineage>
</organism>
<keyword evidence="6" id="KW-0472">Membrane</keyword>
<keyword evidence="7" id="KW-0927">Auxin signaling pathway</keyword>
<evidence type="ECO:0000256" key="3">
    <source>
        <dbReference type="ARBA" id="ARBA00010067"/>
    </source>
</evidence>
<dbReference type="Proteomes" id="UP000189701">
    <property type="component" value="Unplaced"/>
</dbReference>
<comment type="function">
    <text evidence="1">Involved in auxin transport. Regulator of the auxin signaling pathway.</text>
</comment>
<protein>
    <submittedName>
        <fullName evidence="10">Uncharacterized protein DDB_G0286447-like</fullName>
    </submittedName>
</protein>
<sequence length="308" mass="35132">MDKYKYYPRDSCSPSFSSTLLDSIYHSIDQTQDHKKHYKASENVVVRRKSAADSEKNSSSSNCGSSPCYNGLTNRPKPIRTTISTDQYSPKHLNFYDFSLAKEKAKHQEDGFVKTKSRASKIYRNLKKVKQPISPGGRLSSFLKSLFTNSKKSKISSNSRGYEHEERKLKSANVSTCSSASSFSRSCLSNNNNNNNNNITTPFSRTKRSVKFYSMSSVIVDDKDCRKNNLCVDKQKNRRVEEASARDLRRNCQYSLTCDNSRSFDIDNEDEEYDDEDASCASSDLFELDNLSSIGMELPVYETTKLWY</sequence>
<reference evidence="9" key="1">
    <citation type="journal article" date="2013" name="Genome Biol.">
        <title>Reference genomes and transcriptomes of Nicotiana sylvestris and Nicotiana tomentosiformis.</title>
        <authorList>
            <person name="Sierro N."/>
            <person name="Battey J.N."/>
            <person name="Ouadi S."/>
            <person name="Bovet L."/>
            <person name="Goepfert S."/>
            <person name="Bakaher N."/>
            <person name="Peitsch M.C."/>
            <person name="Ivanov N.V."/>
        </authorList>
    </citation>
    <scope>NUCLEOTIDE SEQUENCE [LARGE SCALE GENOMIC DNA]</scope>
</reference>
<feature type="compositionally biased region" description="Low complexity" evidence="8">
    <location>
        <begin position="57"/>
        <end position="66"/>
    </location>
</feature>
<evidence type="ECO:0000256" key="8">
    <source>
        <dbReference type="SAM" id="MobiDB-lite"/>
    </source>
</evidence>
<dbReference type="AlphaFoldDB" id="A0A1U7V7T4"/>
<keyword evidence="4" id="KW-0813">Transport</keyword>
<keyword evidence="5" id="KW-1003">Cell membrane</keyword>
<reference evidence="10" key="2">
    <citation type="submission" date="2025-08" db="UniProtKB">
        <authorList>
            <consortium name="RefSeq"/>
        </authorList>
    </citation>
    <scope>IDENTIFICATION</scope>
    <source>
        <tissue evidence="10">Leaf</tissue>
    </source>
</reference>
<accession>A0A1U7V7T4</accession>
<dbReference type="PANTHER" id="PTHR33541:SF20">
    <property type="entry name" value="PROTEIN BIG GRAIN 1-LIKE B"/>
    <property type="match status" value="1"/>
</dbReference>
<name>A0A1U7V7T4_NICSY</name>
<evidence type="ECO:0000256" key="7">
    <source>
        <dbReference type="ARBA" id="ARBA00023294"/>
    </source>
</evidence>
<dbReference type="GO" id="GO:0009734">
    <property type="term" value="P:auxin-activated signaling pathway"/>
    <property type="evidence" value="ECO:0007669"/>
    <property type="project" value="UniProtKB-KW"/>
</dbReference>
<dbReference type="OrthoDB" id="1301809at2759"/>
<evidence type="ECO:0000256" key="6">
    <source>
        <dbReference type="ARBA" id="ARBA00023136"/>
    </source>
</evidence>
<dbReference type="PANTHER" id="PTHR33541">
    <property type="entry name" value="PROTEIN BIG GRAIN 1-LIKE A-RELATED"/>
    <property type="match status" value="1"/>
</dbReference>
<proteinExistence type="inferred from homology"/>
<dbReference type="GO" id="GO:0005886">
    <property type="term" value="C:plasma membrane"/>
    <property type="evidence" value="ECO:0007669"/>
    <property type="project" value="UniProtKB-SubCell"/>
</dbReference>
<gene>
    <name evidence="10" type="primary">LOC104210584</name>
</gene>
<evidence type="ECO:0000256" key="4">
    <source>
        <dbReference type="ARBA" id="ARBA00022448"/>
    </source>
</evidence>
<dbReference type="STRING" id="4096.A0A1U7V7T4"/>
<comment type="subcellular location">
    <subcellularLocation>
        <location evidence="2">Cell membrane</location>
    </subcellularLocation>
</comment>
<keyword evidence="9" id="KW-1185">Reference proteome</keyword>
<evidence type="ECO:0000256" key="1">
    <source>
        <dbReference type="ARBA" id="ARBA00002281"/>
    </source>
</evidence>
<evidence type="ECO:0000313" key="10">
    <source>
        <dbReference type="RefSeq" id="XP_009757815.1"/>
    </source>
</evidence>
<comment type="similarity">
    <text evidence="3">Belongs to the BIG GRAIN 1 (BG1) plant protein family.</text>
</comment>
<evidence type="ECO:0000256" key="5">
    <source>
        <dbReference type="ARBA" id="ARBA00022475"/>
    </source>
</evidence>
<feature type="region of interest" description="Disordered" evidence="8">
    <location>
        <begin position="49"/>
        <end position="83"/>
    </location>
</feature>
<evidence type="ECO:0000313" key="9">
    <source>
        <dbReference type="Proteomes" id="UP000189701"/>
    </source>
</evidence>
<evidence type="ECO:0000256" key="2">
    <source>
        <dbReference type="ARBA" id="ARBA00004236"/>
    </source>
</evidence>
<dbReference type="eggNOG" id="ENOG502QWFY">
    <property type="taxonomic scope" value="Eukaryota"/>
</dbReference>
<dbReference type="InterPro" id="IPR039621">
    <property type="entry name" value="BG1-like"/>
</dbReference>
<dbReference type="RefSeq" id="XP_009757815.1">
    <property type="nucleotide sequence ID" value="XM_009759513.1"/>
</dbReference>